<proteinExistence type="predicted"/>
<organism evidence="3 4">
    <name type="scientific">Heyndrickxia acidicola</name>
    <dbReference type="NCBI Taxonomy" id="209389"/>
    <lineage>
        <taxon>Bacteria</taxon>
        <taxon>Bacillati</taxon>
        <taxon>Bacillota</taxon>
        <taxon>Bacilli</taxon>
        <taxon>Bacillales</taxon>
        <taxon>Bacillaceae</taxon>
        <taxon>Heyndrickxia</taxon>
    </lineage>
</organism>
<sequence length="275" mass="31177">MDSIKKFAQFLINNAQSISKEIVSFNIGKLEIDLPVEIIERSIATNRDFLEFLGNTMSLTDEEVAAKFENWLKKYQEQSQQDKEQFESLSDIATLIKPYAESRLRLMEMITKLAIKQGLTTEEVVFVNNRICYLMDISITQTIIEREKISSKKIKENKKVIIELSSPIVPIQNGTAILPLVGEFDCDKSNHILNNVIPKIRELNINCLIIDFSGLVNINDEVASRIFNIYDTLILLGVNTIYTGIRPDLATRIVNAGIDFSSLKIFATVQQALTQ</sequence>
<dbReference type="PANTHER" id="PTHR33745">
    <property type="entry name" value="RSBT ANTAGONIST PROTEIN RSBS-RELATED"/>
    <property type="match status" value="1"/>
</dbReference>
<evidence type="ECO:0000313" key="3">
    <source>
        <dbReference type="EMBL" id="MED1203517.1"/>
    </source>
</evidence>
<reference evidence="3 4" key="1">
    <citation type="submission" date="2023-03" db="EMBL/GenBank/DDBJ databases">
        <title>Bacillus Genome Sequencing.</title>
        <authorList>
            <person name="Dunlap C."/>
        </authorList>
    </citation>
    <scope>NUCLEOTIDE SEQUENCE [LARGE SCALE GENOMIC DNA]</scope>
    <source>
        <strain evidence="3 4">B-23453</strain>
    </source>
</reference>
<comment type="caution">
    <text evidence="3">The sequence shown here is derived from an EMBL/GenBank/DDBJ whole genome shotgun (WGS) entry which is preliminary data.</text>
</comment>
<dbReference type="CDD" id="cd07041">
    <property type="entry name" value="STAS_RsbR_RsbS_like"/>
    <property type="match status" value="1"/>
</dbReference>
<evidence type="ECO:0000259" key="2">
    <source>
        <dbReference type="PROSITE" id="PS50801"/>
    </source>
</evidence>
<protein>
    <submittedName>
        <fullName evidence="3">STAS domain-containing protein</fullName>
    </submittedName>
</protein>
<feature type="domain" description="STAS" evidence="2">
    <location>
        <begin position="165"/>
        <end position="275"/>
    </location>
</feature>
<dbReference type="InterPro" id="IPR002645">
    <property type="entry name" value="STAS_dom"/>
</dbReference>
<dbReference type="Gene3D" id="3.30.750.24">
    <property type="entry name" value="STAS domain"/>
    <property type="match status" value="1"/>
</dbReference>
<dbReference type="PROSITE" id="PS50801">
    <property type="entry name" value="STAS"/>
    <property type="match status" value="1"/>
</dbReference>
<evidence type="ECO:0000313" key="4">
    <source>
        <dbReference type="Proteomes" id="UP001341444"/>
    </source>
</evidence>
<dbReference type="InterPro" id="IPR051932">
    <property type="entry name" value="Bact_StressResp_Reg"/>
</dbReference>
<dbReference type="InterPro" id="IPR036513">
    <property type="entry name" value="STAS_dom_sf"/>
</dbReference>
<keyword evidence="4" id="KW-1185">Reference proteome</keyword>
<dbReference type="Pfam" id="PF01740">
    <property type="entry name" value="STAS"/>
    <property type="match status" value="1"/>
</dbReference>
<dbReference type="EMBL" id="JARMAB010000013">
    <property type="protein sequence ID" value="MED1203517.1"/>
    <property type="molecule type" value="Genomic_DNA"/>
</dbReference>
<dbReference type="RefSeq" id="WP_066271100.1">
    <property type="nucleotide sequence ID" value="NZ_JARMAB010000013.1"/>
</dbReference>
<evidence type="ECO:0000256" key="1">
    <source>
        <dbReference type="ARBA" id="ARBA00022553"/>
    </source>
</evidence>
<dbReference type="SUPFAM" id="SSF52091">
    <property type="entry name" value="SpoIIaa-like"/>
    <property type="match status" value="1"/>
</dbReference>
<accession>A0ABU6MFP4</accession>
<dbReference type="Proteomes" id="UP001341444">
    <property type="component" value="Unassembled WGS sequence"/>
</dbReference>
<dbReference type="PANTHER" id="PTHR33745:SF3">
    <property type="entry name" value="RSBT CO-ANTAGONIST PROTEIN RSBRC"/>
    <property type="match status" value="1"/>
</dbReference>
<gene>
    <name evidence="3" type="ORF">P4T90_10560</name>
</gene>
<name>A0ABU6MFP4_9BACI</name>
<keyword evidence="1" id="KW-0597">Phosphoprotein</keyword>